<evidence type="ECO:0000256" key="1">
    <source>
        <dbReference type="ARBA" id="ARBA00008520"/>
    </source>
</evidence>
<proteinExistence type="inferred from homology"/>
<dbReference type="PANTHER" id="PTHR43649:SF34">
    <property type="entry name" value="ABC TRANSPORTER PERIPLASMIC-BINDING PROTEIN YCJN-RELATED"/>
    <property type="match status" value="1"/>
</dbReference>
<dbReference type="EMBL" id="JADEXP010000047">
    <property type="protein sequence ID" value="MBE9066537.1"/>
    <property type="molecule type" value="Genomic_DNA"/>
</dbReference>
<reference evidence="4" key="1">
    <citation type="submission" date="2020-10" db="EMBL/GenBank/DDBJ databases">
        <authorList>
            <person name="Castelo-Branco R."/>
            <person name="Eusebio N."/>
            <person name="Adriana R."/>
            <person name="Vieira A."/>
            <person name="Brugerolle De Fraissinette N."/>
            <person name="Rezende De Castro R."/>
            <person name="Schneider M.P."/>
            <person name="Vasconcelos V."/>
            <person name="Leao P.N."/>
        </authorList>
    </citation>
    <scope>NUCLEOTIDE SEQUENCE</scope>
    <source>
        <strain evidence="4">LEGE 11479</strain>
    </source>
</reference>
<keyword evidence="2" id="KW-0813">Transport</keyword>
<dbReference type="CDD" id="cd14750">
    <property type="entry name" value="PBP2_TMBP"/>
    <property type="match status" value="1"/>
</dbReference>
<sequence length="417" mass="47037">MILALVVQVVCLLLWGLTWPKTLSFVVPREEVQSWKILAADFEKSHPNIYINLVTKPDDTTDYTTDERKAIYTADFQNRVAQYDLVYMDIVWPLQFADNLQDLTPYIQRDGIDTSAFLESEVKVGEFDGQLYRLPMRADVAVLYYRQDLLEQEGRSRPRTLAELSKTVDALKPLTGYLWQGRRYEGLVTNFVEVMKGMGATWIDPDTDKVGLNTPSAIAAAETLQGLIGEGGISPNEVITYTEKDALEQFIQDKAAFLRGWPYFWVELESKLKEKIEIAPLFSFSSDPDSGVGCRGGWGFGIPKNSAHPKAAWEAIKYFTSDAAQKKFVLESGFLPSRSNLFQDPEILDKYPHMRWLSAYLEDSSTFRPSIKEYGPASEILQKALGDILSGQQPAKDAMDWAQAETEKLLKPLDQGG</sequence>
<dbReference type="AlphaFoldDB" id="A0A928ZSN5"/>
<gene>
    <name evidence="4" type="ORF">IQ260_07715</name>
</gene>
<accession>A0A928ZSN5</accession>
<evidence type="ECO:0000313" key="5">
    <source>
        <dbReference type="Proteomes" id="UP000615026"/>
    </source>
</evidence>
<dbReference type="Gene3D" id="3.40.190.10">
    <property type="entry name" value="Periplasmic binding protein-like II"/>
    <property type="match status" value="2"/>
</dbReference>
<dbReference type="Proteomes" id="UP000615026">
    <property type="component" value="Unassembled WGS sequence"/>
</dbReference>
<evidence type="ECO:0000256" key="3">
    <source>
        <dbReference type="ARBA" id="ARBA00022729"/>
    </source>
</evidence>
<keyword evidence="3" id="KW-0732">Signal</keyword>
<keyword evidence="5" id="KW-1185">Reference proteome</keyword>
<dbReference type="InterPro" id="IPR006059">
    <property type="entry name" value="SBP"/>
</dbReference>
<dbReference type="Pfam" id="PF01547">
    <property type="entry name" value="SBP_bac_1"/>
    <property type="match status" value="1"/>
</dbReference>
<comment type="caution">
    <text evidence="4">The sequence shown here is derived from an EMBL/GenBank/DDBJ whole genome shotgun (WGS) entry which is preliminary data.</text>
</comment>
<evidence type="ECO:0000313" key="4">
    <source>
        <dbReference type="EMBL" id="MBE9066537.1"/>
    </source>
</evidence>
<protein>
    <submittedName>
        <fullName evidence="4">ABC transporter substrate-binding protein</fullName>
    </submittedName>
</protein>
<evidence type="ECO:0000256" key="2">
    <source>
        <dbReference type="ARBA" id="ARBA00022448"/>
    </source>
</evidence>
<dbReference type="PANTHER" id="PTHR43649">
    <property type="entry name" value="ARABINOSE-BINDING PROTEIN-RELATED"/>
    <property type="match status" value="1"/>
</dbReference>
<organism evidence="4 5">
    <name type="scientific">Leptolyngbya cf. ectocarpi LEGE 11479</name>
    <dbReference type="NCBI Taxonomy" id="1828722"/>
    <lineage>
        <taxon>Bacteria</taxon>
        <taxon>Bacillati</taxon>
        <taxon>Cyanobacteriota</taxon>
        <taxon>Cyanophyceae</taxon>
        <taxon>Leptolyngbyales</taxon>
        <taxon>Leptolyngbyaceae</taxon>
        <taxon>Leptolyngbya group</taxon>
        <taxon>Leptolyngbya</taxon>
    </lineage>
</organism>
<comment type="similarity">
    <text evidence="1">Belongs to the bacterial solute-binding protein 1 family.</text>
</comment>
<dbReference type="InterPro" id="IPR050490">
    <property type="entry name" value="Bact_solute-bd_prot1"/>
</dbReference>
<dbReference type="SUPFAM" id="SSF53850">
    <property type="entry name" value="Periplasmic binding protein-like II"/>
    <property type="match status" value="1"/>
</dbReference>
<name>A0A928ZSN5_LEPEC</name>